<dbReference type="PANTHER" id="PTHR33559:SF1">
    <property type="entry name" value="PROTEASOME ASSEMBLY CHAPERONE 4"/>
    <property type="match status" value="1"/>
</dbReference>
<gene>
    <name evidence="1" type="ORF">OMED0930_LOCUS769</name>
</gene>
<evidence type="ECO:0000313" key="1">
    <source>
        <dbReference type="EMBL" id="CAD8809676.1"/>
    </source>
</evidence>
<reference evidence="1" key="1">
    <citation type="submission" date="2021-01" db="EMBL/GenBank/DDBJ databases">
        <authorList>
            <person name="Corre E."/>
            <person name="Pelletier E."/>
            <person name="Niang G."/>
            <person name="Scheremetjew M."/>
            <person name="Finn R."/>
            <person name="Kale V."/>
            <person name="Holt S."/>
            <person name="Cochrane G."/>
            <person name="Meng A."/>
            <person name="Brown T."/>
            <person name="Cohen L."/>
        </authorList>
    </citation>
    <scope>NUCLEOTIDE SEQUENCE</scope>
    <source>
        <strain evidence="1">Clade-D-RCC1621</strain>
    </source>
</reference>
<accession>A0A7S0WAC2</accession>
<proteinExistence type="predicted"/>
<dbReference type="InterPro" id="IPR032157">
    <property type="entry name" value="PAC4"/>
</dbReference>
<name>A0A7S0WAC2_9CHLO</name>
<dbReference type="EMBL" id="HBFO01001060">
    <property type="protein sequence ID" value="CAD8809676.1"/>
    <property type="molecule type" value="Transcribed_RNA"/>
</dbReference>
<organism evidence="1">
    <name type="scientific">Ostreococcus mediterraneus</name>
    <dbReference type="NCBI Taxonomy" id="1486918"/>
    <lineage>
        <taxon>Eukaryota</taxon>
        <taxon>Viridiplantae</taxon>
        <taxon>Chlorophyta</taxon>
        <taxon>Mamiellophyceae</taxon>
        <taxon>Mamiellales</taxon>
        <taxon>Bathycoccaceae</taxon>
        <taxon>Ostreococcus</taxon>
    </lineage>
</organism>
<dbReference type="PANTHER" id="PTHR33559">
    <property type="entry name" value="PROTEASOME ASSEMBLY CHAPERONE 4"/>
    <property type="match status" value="1"/>
</dbReference>
<evidence type="ECO:0008006" key="2">
    <source>
        <dbReference type="Google" id="ProtNLM"/>
    </source>
</evidence>
<dbReference type="AlphaFoldDB" id="A0A7S0WAC2"/>
<protein>
    <recommendedName>
        <fullName evidence="2">Proteasome assembly chaperone 3</fullName>
    </recommendedName>
</protein>
<dbReference type="Pfam" id="PF16093">
    <property type="entry name" value="PAC4"/>
    <property type="match status" value="1"/>
</dbReference>
<dbReference type="GO" id="GO:0043248">
    <property type="term" value="P:proteasome assembly"/>
    <property type="evidence" value="ECO:0007669"/>
    <property type="project" value="InterPro"/>
</dbReference>
<sequence>MDSTTYGVEVEATEPRMRHEMFVADVRGVELAFQVYHLEDQLYVYIGGKEGNLTQCAFGVRVRGGLGGGGVATTTLIGSEAGARASSDSARRLAMKSGKSIVISVNMPEGCEELQGEAERVLVRYLRENGALEKDMKELERALDGL</sequence>